<keyword evidence="5" id="KW-1185">Reference proteome</keyword>
<dbReference type="PROSITE" id="PS00061">
    <property type="entry name" value="ADH_SHORT"/>
    <property type="match status" value="1"/>
</dbReference>
<dbReference type="PANTHER" id="PTHR48107">
    <property type="entry name" value="NADPH-DEPENDENT ALDEHYDE REDUCTASE-LIKE PROTEIN, CHLOROPLASTIC-RELATED"/>
    <property type="match status" value="1"/>
</dbReference>
<dbReference type="PANTHER" id="PTHR48107:SF7">
    <property type="entry name" value="RE15974P"/>
    <property type="match status" value="1"/>
</dbReference>
<gene>
    <name evidence="4" type="ORF">CLV54_1521</name>
</gene>
<dbReference type="Gene3D" id="3.40.50.720">
    <property type="entry name" value="NAD(P)-binding Rossmann-like Domain"/>
    <property type="match status" value="1"/>
</dbReference>
<dbReference type="SMART" id="SM00822">
    <property type="entry name" value="PKS_KR"/>
    <property type="match status" value="1"/>
</dbReference>
<dbReference type="EMBL" id="PGFB01000002">
    <property type="protein sequence ID" value="PJJ63845.1"/>
    <property type="molecule type" value="Genomic_DNA"/>
</dbReference>
<proteinExistence type="inferred from homology"/>
<dbReference type="SUPFAM" id="SSF51735">
    <property type="entry name" value="NAD(P)-binding Rossmann-fold domains"/>
    <property type="match status" value="1"/>
</dbReference>
<keyword evidence="2" id="KW-0560">Oxidoreductase</keyword>
<evidence type="ECO:0000313" key="4">
    <source>
        <dbReference type="EMBL" id="PJJ63845.1"/>
    </source>
</evidence>
<organism evidence="4 5">
    <name type="scientific">Compostimonas suwonensis</name>
    <dbReference type="NCBI Taxonomy" id="1048394"/>
    <lineage>
        <taxon>Bacteria</taxon>
        <taxon>Bacillati</taxon>
        <taxon>Actinomycetota</taxon>
        <taxon>Actinomycetes</taxon>
        <taxon>Micrococcales</taxon>
        <taxon>Microbacteriaceae</taxon>
        <taxon>Compostimonas</taxon>
    </lineage>
</organism>
<reference evidence="4 5" key="1">
    <citation type="submission" date="2017-11" db="EMBL/GenBank/DDBJ databases">
        <title>Genomic Encyclopedia of Archaeal and Bacterial Type Strains, Phase II (KMG-II): From Individual Species to Whole Genera.</title>
        <authorList>
            <person name="Goeker M."/>
        </authorList>
    </citation>
    <scope>NUCLEOTIDE SEQUENCE [LARGE SCALE GENOMIC DNA]</scope>
    <source>
        <strain evidence="4 5">DSM 25625</strain>
    </source>
</reference>
<evidence type="ECO:0000256" key="1">
    <source>
        <dbReference type="ARBA" id="ARBA00006484"/>
    </source>
</evidence>
<dbReference type="PRINTS" id="PR00080">
    <property type="entry name" value="SDRFAMILY"/>
</dbReference>
<comment type="similarity">
    <text evidence="1">Belongs to the short-chain dehydrogenases/reductases (SDR) family.</text>
</comment>
<dbReference type="OrthoDB" id="4481821at2"/>
<dbReference type="PRINTS" id="PR00081">
    <property type="entry name" value="GDHRDH"/>
</dbReference>
<name>A0A2M9C0K4_9MICO</name>
<dbReference type="InterPro" id="IPR002347">
    <property type="entry name" value="SDR_fam"/>
</dbReference>
<accession>A0A2M9C0K4</accession>
<evidence type="ECO:0000313" key="5">
    <source>
        <dbReference type="Proteomes" id="UP000230161"/>
    </source>
</evidence>
<dbReference type="AlphaFoldDB" id="A0A2M9C0K4"/>
<dbReference type="FunFam" id="3.40.50.720:FF:000084">
    <property type="entry name" value="Short-chain dehydrogenase reductase"/>
    <property type="match status" value="1"/>
</dbReference>
<dbReference type="InterPro" id="IPR020904">
    <property type="entry name" value="Sc_DH/Rdtase_CS"/>
</dbReference>
<dbReference type="InterPro" id="IPR036291">
    <property type="entry name" value="NAD(P)-bd_dom_sf"/>
</dbReference>
<dbReference type="InterPro" id="IPR057326">
    <property type="entry name" value="KR_dom"/>
</dbReference>
<evidence type="ECO:0000256" key="2">
    <source>
        <dbReference type="ARBA" id="ARBA00023002"/>
    </source>
</evidence>
<dbReference type="Pfam" id="PF13561">
    <property type="entry name" value="adh_short_C2"/>
    <property type="match status" value="1"/>
</dbReference>
<feature type="domain" description="Ketoreductase" evidence="3">
    <location>
        <begin position="7"/>
        <end position="186"/>
    </location>
</feature>
<protein>
    <submittedName>
        <fullName evidence="4">3-oxoacyl-[acyl-carrier protein] reductase</fullName>
    </submittedName>
</protein>
<comment type="caution">
    <text evidence="4">The sequence shown here is derived from an EMBL/GenBank/DDBJ whole genome shotgun (WGS) entry which is preliminary data.</text>
</comment>
<evidence type="ECO:0000259" key="3">
    <source>
        <dbReference type="SMART" id="SM00822"/>
    </source>
</evidence>
<dbReference type="GO" id="GO:0016614">
    <property type="term" value="F:oxidoreductase activity, acting on CH-OH group of donors"/>
    <property type="evidence" value="ECO:0007669"/>
    <property type="project" value="UniProtKB-ARBA"/>
</dbReference>
<sequence length="248" mass="25601">MTDMTGKVVLITGGTRGIGRSVGLAFAREGATIVASYTADEAAAAQLGTELDALGVKHLTVRSDSARPEEIRSLFAQAKETFGRIDVVVSNAGVELIDTPILETTDAQLDLLLNVNIRGTFYTLQEAAKAVEDGGRIIATGSTIALNAPAGASLYSATKGALKPMVQAVAREVATRGITANLITPGVVEGAGVIRDLPQETIDQYAAFNPFGRQARPDDIGPVAVFLASPGAAFINGQAIAVDGGSFM</sequence>
<dbReference type="RefSeq" id="WP_100344298.1">
    <property type="nucleotide sequence ID" value="NZ_PGFB01000002.1"/>
</dbReference>
<dbReference type="Proteomes" id="UP000230161">
    <property type="component" value="Unassembled WGS sequence"/>
</dbReference>